<evidence type="ECO:0000313" key="2">
    <source>
        <dbReference type="Proteomes" id="UP000321304"/>
    </source>
</evidence>
<dbReference type="Pfam" id="PF13289">
    <property type="entry name" value="SIR2_2"/>
    <property type="match status" value="1"/>
</dbReference>
<comment type="caution">
    <text evidence="1">The sequence shown here is derived from an EMBL/GenBank/DDBJ whole genome shotgun (WGS) entry which is preliminary data.</text>
</comment>
<accession>A0A560KQ54</accession>
<dbReference type="SUPFAM" id="SSF52467">
    <property type="entry name" value="DHS-like NAD/FAD-binding domain"/>
    <property type="match status" value="1"/>
</dbReference>
<name>A0A560KQ54_9BRAD</name>
<gene>
    <name evidence="1" type="ORF">FBZ93_1393</name>
</gene>
<proteinExistence type="predicted"/>
<protein>
    <submittedName>
        <fullName evidence="1">SIR2-like protein</fullName>
    </submittedName>
</protein>
<dbReference type="RefSeq" id="WP_146993223.1">
    <property type="nucleotide sequence ID" value="NZ_VITY01000039.1"/>
</dbReference>
<sequence>MTEPAYHIDDLPDYPAFQQLARALWRNGSVRGGSILVGAGLSKNAERPGEDTPEPPLWSELMTEMVERLYPHDQKRAPSNPLRIAEEYRTYFGQAGLDDFLRTRFPDKSWSPGPLHGDLLSLPWGDVLTTNWDTLLERAEHTSDQSYEVVRTEADLTHARSPRIVKLHGTIGDPGPLIFAEEDYRTYPVKHAAFVNLARQIFIENELCLIGFSGDDPNFLQWAG</sequence>
<dbReference type="InterPro" id="IPR029035">
    <property type="entry name" value="DHS-like_NAD/FAD-binding_dom"/>
</dbReference>
<dbReference type="OrthoDB" id="7221817at2"/>
<dbReference type="EMBL" id="VITY01000039">
    <property type="protein sequence ID" value="TWB85309.1"/>
    <property type="molecule type" value="Genomic_DNA"/>
</dbReference>
<reference evidence="1 2" key="1">
    <citation type="submission" date="2019-06" db="EMBL/GenBank/DDBJ databases">
        <title>Genomic Encyclopedia of Type Strains, Phase IV (KMG-V): Genome sequencing to study the core and pangenomes of soil and plant-associated prokaryotes.</title>
        <authorList>
            <person name="Whitman W."/>
        </authorList>
    </citation>
    <scope>NUCLEOTIDE SEQUENCE [LARGE SCALE GENOMIC DNA]</scope>
    <source>
        <strain evidence="1 2">BR 10355</strain>
    </source>
</reference>
<dbReference type="Proteomes" id="UP000321304">
    <property type="component" value="Unassembled WGS sequence"/>
</dbReference>
<organism evidence="1 2">
    <name type="scientific">Bradyrhizobium macuxiense</name>
    <dbReference type="NCBI Taxonomy" id="1755647"/>
    <lineage>
        <taxon>Bacteria</taxon>
        <taxon>Pseudomonadati</taxon>
        <taxon>Pseudomonadota</taxon>
        <taxon>Alphaproteobacteria</taxon>
        <taxon>Hyphomicrobiales</taxon>
        <taxon>Nitrobacteraceae</taxon>
        <taxon>Bradyrhizobium</taxon>
    </lineage>
</organism>
<keyword evidence="2" id="KW-1185">Reference proteome</keyword>
<evidence type="ECO:0000313" key="1">
    <source>
        <dbReference type="EMBL" id="TWB85309.1"/>
    </source>
</evidence>
<dbReference type="AlphaFoldDB" id="A0A560KQ54"/>